<gene>
    <name evidence="1" type="ORF">A3Q56_00751</name>
</gene>
<sequence>MTTSRKKNLYTMTENDEIMSECSTVNIDSGLDEQFENYKIIIDTSVIKKLQMNLNIHSKL</sequence>
<name>A0A177BB63_9BILA</name>
<dbReference type="AlphaFoldDB" id="A0A177BB63"/>
<organism evidence="1 2">
    <name type="scientific">Intoshia linei</name>
    <dbReference type="NCBI Taxonomy" id="1819745"/>
    <lineage>
        <taxon>Eukaryota</taxon>
        <taxon>Metazoa</taxon>
        <taxon>Spiralia</taxon>
        <taxon>Lophotrochozoa</taxon>
        <taxon>Mesozoa</taxon>
        <taxon>Orthonectida</taxon>
        <taxon>Rhopaluridae</taxon>
        <taxon>Intoshia</taxon>
    </lineage>
</organism>
<dbReference type="Proteomes" id="UP000078046">
    <property type="component" value="Unassembled WGS sequence"/>
</dbReference>
<accession>A0A177BB63</accession>
<dbReference type="EMBL" id="LWCA01000048">
    <property type="protein sequence ID" value="OAF71486.1"/>
    <property type="molecule type" value="Genomic_DNA"/>
</dbReference>
<evidence type="ECO:0000313" key="1">
    <source>
        <dbReference type="EMBL" id="OAF71486.1"/>
    </source>
</evidence>
<keyword evidence="2" id="KW-1185">Reference proteome</keyword>
<evidence type="ECO:0000313" key="2">
    <source>
        <dbReference type="Proteomes" id="UP000078046"/>
    </source>
</evidence>
<reference evidence="1 2" key="1">
    <citation type="submission" date="2016-04" db="EMBL/GenBank/DDBJ databases">
        <title>The genome of Intoshia linei affirms orthonectids as highly simplified spiralians.</title>
        <authorList>
            <person name="Mikhailov K.V."/>
            <person name="Slusarev G.S."/>
            <person name="Nikitin M.A."/>
            <person name="Logacheva M.D."/>
            <person name="Penin A."/>
            <person name="Aleoshin V."/>
            <person name="Panchin Y.V."/>
        </authorList>
    </citation>
    <scope>NUCLEOTIDE SEQUENCE [LARGE SCALE GENOMIC DNA]</scope>
    <source>
        <strain evidence="1">Intl2013</strain>
        <tissue evidence="1">Whole animal</tissue>
    </source>
</reference>
<proteinExistence type="predicted"/>
<comment type="caution">
    <text evidence="1">The sequence shown here is derived from an EMBL/GenBank/DDBJ whole genome shotgun (WGS) entry which is preliminary data.</text>
</comment>
<protein>
    <submittedName>
        <fullName evidence="1">Uncharacterized protein</fullName>
    </submittedName>
</protein>